<dbReference type="Proteomes" id="UP000070175">
    <property type="component" value="Unassembled WGS sequence"/>
</dbReference>
<feature type="site" description="Important for substrate specificity" evidence="5">
    <location>
        <position position="220"/>
    </location>
</feature>
<dbReference type="HAMAP" id="MF_01963">
    <property type="entry name" value="MTAP"/>
    <property type="match status" value="1"/>
</dbReference>
<feature type="binding site" evidence="5">
    <location>
        <position position="184"/>
    </location>
    <ligand>
        <name>substrate</name>
    </ligand>
</feature>
<dbReference type="EC" id="2.4.2.1" evidence="5"/>
<keyword evidence="3 5" id="KW-0660">Purine salvage</keyword>
<dbReference type="GO" id="GO:0006166">
    <property type="term" value="P:purine ribonucleoside salvage"/>
    <property type="evidence" value="ECO:0007669"/>
    <property type="project" value="UniProtKB-UniRule"/>
</dbReference>
<dbReference type="NCBIfam" id="TIGR01694">
    <property type="entry name" value="MTAP"/>
    <property type="match status" value="1"/>
</dbReference>
<keyword evidence="2 5" id="KW-0808">Transferase</keyword>
<evidence type="ECO:0000256" key="3">
    <source>
        <dbReference type="ARBA" id="ARBA00022726"/>
    </source>
</evidence>
<reference evidence="7 8" key="1">
    <citation type="journal article" date="2016" name="Sci. Rep.">
        <title>Metabolic traits of an uncultured archaeal lineage -MSBL1- from brine pools of the Red Sea.</title>
        <authorList>
            <person name="Mwirichia R."/>
            <person name="Alam I."/>
            <person name="Rashid M."/>
            <person name="Vinu M."/>
            <person name="Ba-Alawi W."/>
            <person name="Anthony Kamau A."/>
            <person name="Kamanda Ngugi D."/>
            <person name="Goker M."/>
            <person name="Klenk H.P."/>
            <person name="Bajic V."/>
            <person name="Stingl U."/>
        </authorList>
    </citation>
    <scope>NUCLEOTIDE SEQUENCE [LARGE SCALE GENOMIC DNA]</scope>
    <source>
        <strain evidence="7">SCGC-AAA382N08</strain>
    </source>
</reference>
<dbReference type="NCBIfam" id="NF006599">
    <property type="entry name" value="PRK09136.1"/>
    <property type="match status" value="1"/>
</dbReference>
<dbReference type="UniPathway" id="UPA00606"/>
<comment type="miscellaneous">
    <text evidence="5">Although this enzyme belongs to the family of MTA phosphorylases based on sequence homology, it has been shown that conserved amino acid substitutions in the substrate binding pocket convert the substrate specificity of this enzyme from 6-aminopurines to 6-oxopurines.</text>
</comment>
<feature type="binding site" evidence="5">
    <location>
        <begin position="51"/>
        <end position="52"/>
    </location>
    <ligand>
        <name>phosphate</name>
        <dbReference type="ChEBI" id="CHEBI:43474"/>
    </ligand>
</feature>
<keyword evidence="8" id="KW-1185">Reference proteome</keyword>
<dbReference type="PANTHER" id="PTHR42679:SF2">
    <property type="entry name" value="S-METHYL-5'-THIOADENOSINE PHOSPHORYLASE"/>
    <property type="match status" value="1"/>
</dbReference>
<comment type="function">
    <text evidence="5">Purine nucleoside phosphorylase which is highly specific for 6-oxopurine nucleosides. Cleaves guanosine or inosine to respective bases and sugar-1-phosphate molecules. Involved in purine salvage.</text>
</comment>
<comment type="similarity">
    <text evidence="5">Belongs to the PNP/MTAP phosphorylase family. MTAP subfamily.</text>
</comment>
<dbReference type="EMBL" id="LHYJ01000040">
    <property type="protein sequence ID" value="KXB07899.1"/>
    <property type="molecule type" value="Genomic_DNA"/>
</dbReference>
<sequence>MPRIAVIGGSGVYSLDFIENPEKKKINTRFGESPEIIIGEVGGKEVAFMPRHGEGHSEPPHKINFRANLWSLKKLEVERVIATTAVGSLNSDFEPGEFVLLDQFLDFTKSRSSTFYDGDDDAVVHVDMTEPYCPELRNVLFEMGENLDIEVHREGTYVCTEGPRFETAAEIRIFRELGADVVGMTNVPESVLARELEMCYSTVSIVTNLAAGISEEKLTHKEVKEIMEENIRNVKELVFSSIPNIPGERSCSCKNALKGAKVET</sequence>
<dbReference type="CDD" id="cd09010">
    <property type="entry name" value="MTAP_SsMTAPII_like_MTIP"/>
    <property type="match status" value="1"/>
</dbReference>
<dbReference type="FunFam" id="3.40.50.1580:FF:000012">
    <property type="entry name" value="Probable 6-oxopurine nucleoside phosphorylase"/>
    <property type="match status" value="1"/>
</dbReference>
<feature type="binding site" evidence="5">
    <location>
        <position position="185"/>
    </location>
    <ligand>
        <name>phosphate</name>
        <dbReference type="ChEBI" id="CHEBI:43474"/>
    </ligand>
</feature>
<dbReference type="GO" id="GO:0017061">
    <property type="term" value="F:S-methyl-5-thioadenosine phosphorylase activity"/>
    <property type="evidence" value="ECO:0007669"/>
    <property type="project" value="InterPro"/>
</dbReference>
<evidence type="ECO:0000313" key="7">
    <source>
        <dbReference type="EMBL" id="KXB07899.1"/>
    </source>
</evidence>
<evidence type="ECO:0000256" key="5">
    <source>
        <dbReference type="HAMAP-Rule" id="MF_01963"/>
    </source>
</evidence>
<dbReference type="GO" id="GO:0005829">
    <property type="term" value="C:cytosol"/>
    <property type="evidence" value="ECO:0007669"/>
    <property type="project" value="TreeGrafter"/>
</dbReference>
<keyword evidence="1 5" id="KW-0328">Glycosyltransferase</keyword>
<dbReference type="Pfam" id="PF01048">
    <property type="entry name" value="PNP_UDP_1"/>
    <property type="match status" value="1"/>
</dbReference>
<feature type="site" description="Important for substrate specificity" evidence="5">
    <location>
        <position position="166"/>
    </location>
</feature>
<comment type="subunit">
    <text evidence="4 5">Homohexamer. Dimer of a homotrimer.</text>
</comment>
<evidence type="ECO:0000259" key="6">
    <source>
        <dbReference type="Pfam" id="PF01048"/>
    </source>
</evidence>
<comment type="pathway">
    <text evidence="5">Purine metabolism; purine nucleoside salvage.</text>
</comment>
<name>A0A133VN82_9EURY</name>
<evidence type="ECO:0000313" key="8">
    <source>
        <dbReference type="Proteomes" id="UP000070175"/>
    </source>
</evidence>
<dbReference type="PANTHER" id="PTHR42679">
    <property type="entry name" value="S-METHYL-5'-THIOADENOSINE PHOSPHORYLASE"/>
    <property type="match status" value="1"/>
</dbReference>
<evidence type="ECO:0000256" key="2">
    <source>
        <dbReference type="ARBA" id="ARBA00022679"/>
    </source>
</evidence>
<gene>
    <name evidence="7" type="ORF">AKJ56_02160</name>
</gene>
<dbReference type="PATRIC" id="fig|1698285.3.peg.422"/>
<feature type="binding site" evidence="5">
    <location>
        <begin position="208"/>
        <end position="210"/>
    </location>
    <ligand>
        <name>substrate</name>
    </ligand>
</feature>
<comment type="caution">
    <text evidence="7">The sequence shown here is derived from an EMBL/GenBank/DDBJ whole genome shotgun (WGS) entry which is preliminary data.</text>
</comment>
<dbReference type="AlphaFoldDB" id="A0A133VN82"/>
<feature type="domain" description="Nucleoside phosphorylase" evidence="6">
    <location>
        <begin position="3"/>
        <end position="240"/>
    </location>
</feature>
<protein>
    <recommendedName>
        <fullName evidence="5">Probable 6-oxopurine nucleoside phosphorylase</fullName>
        <ecNumber evidence="5">2.4.2.1</ecNumber>
    </recommendedName>
    <alternativeName>
        <fullName evidence="5">Purine nucleoside phosphorylase</fullName>
        <shortName evidence="5">PNP</shortName>
    </alternativeName>
</protein>
<dbReference type="GO" id="GO:0019509">
    <property type="term" value="P:L-methionine salvage from methylthioadenosine"/>
    <property type="evidence" value="ECO:0007669"/>
    <property type="project" value="TreeGrafter"/>
</dbReference>
<dbReference type="InterPro" id="IPR000845">
    <property type="entry name" value="Nucleoside_phosphorylase_d"/>
</dbReference>
<dbReference type="Gene3D" id="3.40.50.1580">
    <property type="entry name" value="Nucleoside phosphorylase domain"/>
    <property type="match status" value="1"/>
</dbReference>
<proteinExistence type="inferred from homology"/>
<accession>A0A133VN82</accession>
<feature type="binding site" evidence="5">
    <location>
        <position position="10"/>
    </location>
    <ligand>
        <name>phosphate</name>
        <dbReference type="ChEBI" id="CHEBI:43474"/>
    </ligand>
</feature>
<organism evidence="7 8">
    <name type="scientific">candidate division MSBL1 archaeon SCGC-AAA382N08</name>
    <dbReference type="NCBI Taxonomy" id="1698285"/>
    <lineage>
        <taxon>Archaea</taxon>
        <taxon>Methanobacteriati</taxon>
        <taxon>Methanobacteriota</taxon>
        <taxon>candidate division MSBL1</taxon>
    </lineage>
</organism>
<evidence type="ECO:0000256" key="1">
    <source>
        <dbReference type="ARBA" id="ARBA00022676"/>
    </source>
</evidence>
<dbReference type="InterPro" id="IPR010044">
    <property type="entry name" value="MTAP"/>
</dbReference>
<dbReference type="SUPFAM" id="SSF53167">
    <property type="entry name" value="Purine and uridine phosphorylases"/>
    <property type="match status" value="1"/>
</dbReference>
<comment type="catalytic activity">
    <reaction evidence="5">
        <text>a purine D-ribonucleoside + phosphate = a purine nucleobase + alpha-D-ribose 1-phosphate</text>
        <dbReference type="Rhea" id="RHEA:19805"/>
        <dbReference type="ChEBI" id="CHEBI:26386"/>
        <dbReference type="ChEBI" id="CHEBI:43474"/>
        <dbReference type="ChEBI" id="CHEBI:57720"/>
        <dbReference type="ChEBI" id="CHEBI:142355"/>
        <dbReference type="EC" id="2.4.2.1"/>
    </reaction>
</comment>
<feature type="binding site" evidence="5">
    <location>
        <begin position="84"/>
        <end position="85"/>
    </location>
    <ligand>
        <name>phosphate</name>
        <dbReference type="ChEBI" id="CHEBI:43474"/>
    </ligand>
</feature>
<dbReference type="InterPro" id="IPR035994">
    <property type="entry name" value="Nucleoside_phosphorylase_sf"/>
</dbReference>
<evidence type="ECO:0000256" key="4">
    <source>
        <dbReference type="ARBA" id="ARBA00063054"/>
    </source>
</evidence>